<keyword evidence="2" id="KW-1185">Reference proteome</keyword>
<name>A0ACC2VLG3_9TREE</name>
<organism evidence="1 2">
    <name type="scientific">Naganishia cerealis</name>
    <dbReference type="NCBI Taxonomy" id="610337"/>
    <lineage>
        <taxon>Eukaryota</taxon>
        <taxon>Fungi</taxon>
        <taxon>Dikarya</taxon>
        <taxon>Basidiomycota</taxon>
        <taxon>Agaricomycotina</taxon>
        <taxon>Tremellomycetes</taxon>
        <taxon>Filobasidiales</taxon>
        <taxon>Filobasidiaceae</taxon>
        <taxon>Naganishia</taxon>
    </lineage>
</organism>
<comment type="caution">
    <text evidence="1">The sequence shown here is derived from an EMBL/GenBank/DDBJ whole genome shotgun (WGS) entry which is preliminary data.</text>
</comment>
<evidence type="ECO:0000313" key="1">
    <source>
        <dbReference type="EMBL" id="KAJ9099461.1"/>
    </source>
</evidence>
<accession>A0ACC2VLG3</accession>
<dbReference type="EMBL" id="JASBWR010000070">
    <property type="protein sequence ID" value="KAJ9099461.1"/>
    <property type="molecule type" value="Genomic_DNA"/>
</dbReference>
<sequence length="612" mass="67501">MENIGRSPISALLGSTSASDGKNEQQAGSGDSSSSLSVNGLQIASGPASGPSPQVDNNTQPSPGNNNGNGESSLPGLGPQRRRPPFKYKYVVEKKDEFTSAPFQRFQTPNTNGETQQGLPVVIPSSIRKFQSIYPVDPERLRVSQQQQLEGTEALKASTSATGSPIPSIPSTTSAPPIAIQPRPAAGLKGQIRITKYPAVTNDDQTNTPEQKKKAKRAPRTSISSLIHSGEYLEAPKRARVVPNIPQGTIEVIDVEDTEPSVPAVTSANRPSESAIQFVPPNPSVSTQKYGENPQALTLPTLDLAALRAKLTAPTMSVFKAEENTEEAPKKKRGPYKRKKEDTPQDKPDIKRKADEKAEGTETKKKRVMKPKVEKKPKAKKKDAKQELQAPPKEAKDPIHPTMTTDKATVGGARVPSPSLVPTERDAAQERPTIILDIPLLDPKDPKPGKAEVVIDVLKLAEDKYGWSTIHPDAKSAIDIMDEMIEDDEDGVEVDNDGEEADDKESEKPKDKEKEKDVDNDTEMENVEKTKDKDNEKEKKDKRKDDEDLTEEQLVRRHEAKMNRKVGKYDYEDPFIDDEELQWEEEIASTKEGFFVYWGPLVDDRTKSKKKK</sequence>
<proteinExistence type="predicted"/>
<gene>
    <name evidence="1" type="ORF">QFC19_006076</name>
</gene>
<protein>
    <submittedName>
        <fullName evidence="1">Uncharacterized protein</fullName>
    </submittedName>
</protein>
<evidence type="ECO:0000313" key="2">
    <source>
        <dbReference type="Proteomes" id="UP001241377"/>
    </source>
</evidence>
<dbReference type="Proteomes" id="UP001241377">
    <property type="component" value="Unassembled WGS sequence"/>
</dbReference>
<reference evidence="1" key="1">
    <citation type="submission" date="2023-04" db="EMBL/GenBank/DDBJ databases">
        <title>Draft Genome sequencing of Naganishia species isolated from polar environments using Oxford Nanopore Technology.</title>
        <authorList>
            <person name="Leo P."/>
            <person name="Venkateswaran K."/>
        </authorList>
    </citation>
    <scope>NUCLEOTIDE SEQUENCE</scope>
    <source>
        <strain evidence="1">MNA-CCFEE 5261</strain>
    </source>
</reference>